<evidence type="ECO:0008006" key="3">
    <source>
        <dbReference type="Google" id="ProtNLM"/>
    </source>
</evidence>
<dbReference type="STRING" id="262209.AWH69_07280"/>
<accession>A0A176QDH9</accession>
<dbReference type="RefSeq" id="WP_068273599.1">
    <property type="nucleotide sequence ID" value="NZ_LQZG01000002.1"/>
</dbReference>
<reference evidence="1 2" key="1">
    <citation type="submission" date="2016-01" db="EMBL/GenBank/DDBJ databases">
        <title>Janibacter melonis strain CD11_4 genome sequencing and assembly.</title>
        <authorList>
            <person name="Nair G.R."/>
            <person name="Kaur G."/>
            <person name="Chander A.M."/>
            <person name="Mayilraj S."/>
        </authorList>
    </citation>
    <scope>NUCLEOTIDE SEQUENCE [LARGE SCALE GENOMIC DNA]</scope>
    <source>
        <strain evidence="1 2">CD11-4</strain>
    </source>
</reference>
<evidence type="ECO:0000313" key="1">
    <source>
        <dbReference type="EMBL" id="OAB87829.1"/>
    </source>
</evidence>
<keyword evidence="2" id="KW-1185">Reference proteome</keyword>
<gene>
    <name evidence="1" type="ORF">AWH69_07280</name>
</gene>
<dbReference type="Proteomes" id="UP000076976">
    <property type="component" value="Unassembled WGS sequence"/>
</dbReference>
<protein>
    <recommendedName>
        <fullName evidence="3">Colicin D immunity protein domain-containing protein</fullName>
    </recommendedName>
</protein>
<evidence type="ECO:0000313" key="2">
    <source>
        <dbReference type="Proteomes" id="UP000076976"/>
    </source>
</evidence>
<name>A0A176QDH9_9MICO</name>
<comment type="caution">
    <text evidence="1">The sequence shown here is derived from an EMBL/GenBank/DDBJ whole genome shotgun (WGS) entry which is preliminary data.</text>
</comment>
<dbReference type="EMBL" id="LQZG01000002">
    <property type="protein sequence ID" value="OAB87829.1"/>
    <property type="molecule type" value="Genomic_DNA"/>
</dbReference>
<proteinExistence type="predicted"/>
<organism evidence="1 2">
    <name type="scientific">Janibacter melonis</name>
    <dbReference type="NCBI Taxonomy" id="262209"/>
    <lineage>
        <taxon>Bacteria</taxon>
        <taxon>Bacillati</taxon>
        <taxon>Actinomycetota</taxon>
        <taxon>Actinomycetes</taxon>
        <taxon>Micrococcales</taxon>
        <taxon>Intrasporangiaceae</taxon>
        <taxon>Janibacter</taxon>
    </lineage>
</organism>
<dbReference type="AlphaFoldDB" id="A0A176QDH9"/>
<sequence length="100" mass="11607">MTHDVSDPTYRELSSQLVTGGARLDAFLVQFWSLYSSDDRVDDDERYDILQRFFYAMEDYEPDPELQVEDSIDADQERAAVAQALHDLTNRKVDDEGRRA</sequence>